<dbReference type="Gene3D" id="3.40.50.300">
    <property type="entry name" value="P-loop containing nucleotide triphosphate hydrolases"/>
    <property type="match status" value="1"/>
</dbReference>
<reference evidence="1 2" key="1">
    <citation type="submission" date="2020-08" db="EMBL/GenBank/DDBJ databases">
        <title>Genomic Encyclopedia of Type Strains, Phase IV (KMG-V): Genome sequencing to study the core and pangenomes of soil and plant-associated prokaryotes.</title>
        <authorList>
            <person name="Whitman W."/>
        </authorList>
    </citation>
    <scope>NUCLEOTIDE SEQUENCE [LARGE SCALE GENOMIC DNA]</scope>
    <source>
        <strain evidence="1 2">X5P3</strain>
    </source>
</reference>
<comment type="caution">
    <text evidence="1">The sequence shown here is derived from an EMBL/GenBank/DDBJ whole genome shotgun (WGS) entry which is preliminary data.</text>
</comment>
<dbReference type="InterPro" id="IPR027417">
    <property type="entry name" value="P-loop_NTPase"/>
</dbReference>
<evidence type="ECO:0000313" key="2">
    <source>
        <dbReference type="Proteomes" id="UP000584867"/>
    </source>
</evidence>
<evidence type="ECO:0000313" key="1">
    <source>
        <dbReference type="EMBL" id="MBB5066364.1"/>
    </source>
</evidence>
<name>A0A7W8EC76_9BACT</name>
<proteinExistence type="predicted"/>
<organism evidence="1 2">
    <name type="scientific">Granulicella mallensis</name>
    <dbReference type="NCBI Taxonomy" id="940614"/>
    <lineage>
        <taxon>Bacteria</taxon>
        <taxon>Pseudomonadati</taxon>
        <taxon>Acidobacteriota</taxon>
        <taxon>Terriglobia</taxon>
        <taxon>Terriglobales</taxon>
        <taxon>Acidobacteriaceae</taxon>
        <taxon>Granulicella</taxon>
    </lineage>
</organism>
<dbReference type="Proteomes" id="UP000584867">
    <property type="component" value="Unassembled WGS sequence"/>
</dbReference>
<sequence length="335" mass="37733">MMTIQEIEAACEASQTPEFPRHDIEAPELSLKKMFYPFGFPAEVSTNSAEVLEIMEDLWGKFEKQHDTEPILADVHVVEGSSTECPPAPTYRFMQPLLLGVADGDNYCISDFQRTKSQITISRAALQSRMYAGYFFLGAPVTHVAARFTTPVHAGCVALHGKGVLLCGDSGAGKSTLSYACARAGWTYIADDGSYLVNDREDRMVTGDCHRVRFRPATAELFPELKGLEITPRAAGKPSIELPTAQMPHISCAQTAQVDYIVFVNRHTGGSPELRPYRKDVARYAMQQMFYELPEMRKKHRETIERLLEAEIFELRYTDLDWGIERLQRLVREGR</sequence>
<accession>A0A7W8EC76</accession>
<gene>
    <name evidence="1" type="ORF">HDF15_004741</name>
</gene>
<protein>
    <recommendedName>
        <fullName evidence="3">HPr kinase</fullName>
    </recommendedName>
</protein>
<dbReference type="SUPFAM" id="SSF53795">
    <property type="entry name" value="PEP carboxykinase-like"/>
    <property type="match status" value="1"/>
</dbReference>
<dbReference type="PROSITE" id="PS00675">
    <property type="entry name" value="SIGMA54_INTERACT_1"/>
    <property type="match status" value="1"/>
</dbReference>
<dbReference type="RefSeq" id="WP_184259857.1">
    <property type="nucleotide sequence ID" value="NZ_JACHIO010000027.1"/>
</dbReference>
<dbReference type="EMBL" id="JACHIO010000027">
    <property type="protein sequence ID" value="MBB5066364.1"/>
    <property type="molecule type" value="Genomic_DNA"/>
</dbReference>
<evidence type="ECO:0008006" key="3">
    <source>
        <dbReference type="Google" id="ProtNLM"/>
    </source>
</evidence>
<dbReference type="AlphaFoldDB" id="A0A7W8EC76"/>
<dbReference type="InterPro" id="IPR025662">
    <property type="entry name" value="Sigma_54_int_dom_ATP-bd_1"/>
</dbReference>